<organism evidence="1 2">
    <name type="scientific">Leptospira kirschneri serovar Bulgarica str. Nikolaevo</name>
    <dbReference type="NCBI Taxonomy" id="1240687"/>
    <lineage>
        <taxon>Bacteria</taxon>
        <taxon>Pseudomonadati</taxon>
        <taxon>Spirochaetota</taxon>
        <taxon>Spirochaetia</taxon>
        <taxon>Leptospirales</taxon>
        <taxon>Leptospiraceae</taxon>
        <taxon>Leptospira</taxon>
    </lineage>
</organism>
<reference evidence="1 2" key="1">
    <citation type="submission" date="2013-01" db="EMBL/GenBank/DDBJ databases">
        <authorList>
            <person name="Harkins D.M."/>
            <person name="Durkin A.S."/>
            <person name="Brinkac L.M."/>
            <person name="Haft D.H."/>
            <person name="Selengut J.D."/>
            <person name="Sanka R."/>
            <person name="DePew J."/>
            <person name="Purushe J."/>
            <person name="Galloway R.L."/>
            <person name="Vinetz J.M."/>
            <person name="Sutton G.G."/>
            <person name="Nierman W.C."/>
            <person name="Fouts D.E."/>
        </authorList>
    </citation>
    <scope>NUCLEOTIDE SEQUENCE [LARGE SCALE GENOMIC DNA]</scope>
    <source>
        <strain evidence="1 2">Nikolaevo</strain>
    </source>
</reference>
<dbReference type="AlphaFoldDB" id="M6FAY1"/>
<proteinExistence type="predicted"/>
<evidence type="ECO:0000313" key="2">
    <source>
        <dbReference type="Proteomes" id="UP000011980"/>
    </source>
</evidence>
<comment type="caution">
    <text evidence="1">The sequence shown here is derived from an EMBL/GenBank/DDBJ whole genome shotgun (WGS) entry which is preliminary data.</text>
</comment>
<gene>
    <name evidence="1" type="ORF">LEP1GSC008_0135</name>
</gene>
<evidence type="ECO:0000313" key="1">
    <source>
        <dbReference type="EMBL" id="EMK25565.1"/>
    </source>
</evidence>
<sequence>MGFVRRILSFFVICGFKRVPTDYASLIEHLFYVEKLRCFWTLI</sequence>
<dbReference type="PATRIC" id="fig|1240687.3.peg.775"/>
<accession>M6FAY1</accession>
<name>M6FAY1_9LEPT</name>
<protein>
    <submittedName>
        <fullName evidence="1">Uncharacterized protein</fullName>
    </submittedName>
</protein>
<dbReference type="Proteomes" id="UP000011980">
    <property type="component" value="Unassembled WGS sequence"/>
</dbReference>
<dbReference type="EMBL" id="ANCE01000047">
    <property type="protein sequence ID" value="EMK25565.1"/>
    <property type="molecule type" value="Genomic_DNA"/>
</dbReference>